<comment type="caution">
    <text evidence="2">The sequence shown here is derived from an EMBL/GenBank/DDBJ whole genome shotgun (WGS) entry which is preliminary data.</text>
</comment>
<name>A0A918P049_9NEIS</name>
<sequence length="122" mass="13610">MFACDKRQEQVLATIRAGASDRLRAMRGNKRQSERRGQHIDGHRPNMPNAFSNRTCALERGVSIFAIMEGYFDRYLLNSTGRSPVRTTIATRREGERLCQPTGTNRQAIVSPARSGTSESPG</sequence>
<feature type="region of interest" description="Disordered" evidence="1">
    <location>
        <begin position="101"/>
        <end position="122"/>
    </location>
</feature>
<reference evidence="2" key="1">
    <citation type="journal article" date="2014" name="Int. J. Syst. Evol. Microbiol.">
        <title>Complete genome sequence of Corynebacterium casei LMG S-19264T (=DSM 44701T), isolated from a smear-ripened cheese.</title>
        <authorList>
            <consortium name="US DOE Joint Genome Institute (JGI-PGF)"/>
            <person name="Walter F."/>
            <person name="Albersmeier A."/>
            <person name="Kalinowski J."/>
            <person name="Ruckert C."/>
        </authorList>
    </citation>
    <scope>NUCLEOTIDE SEQUENCE</scope>
    <source>
        <strain evidence="2">KCTC 32182</strain>
    </source>
</reference>
<feature type="region of interest" description="Disordered" evidence="1">
    <location>
        <begin position="26"/>
        <end position="51"/>
    </location>
</feature>
<evidence type="ECO:0000313" key="2">
    <source>
        <dbReference type="EMBL" id="GGY09403.1"/>
    </source>
</evidence>
<keyword evidence="3" id="KW-1185">Reference proteome</keyword>
<proteinExistence type="predicted"/>
<protein>
    <submittedName>
        <fullName evidence="2">Uncharacterized protein</fullName>
    </submittedName>
</protein>
<dbReference type="AlphaFoldDB" id="A0A918P049"/>
<accession>A0A918P049</accession>
<reference evidence="2" key="2">
    <citation type="submission" date="2020-09" db="EMBL/GenBank/DDBJ databases">
        <authorList>
            <person name="Sun Q."/>
            <person name="Kim S."/>
        </authorList>
    </citation>
    <scope>NUCLEOTIDE SEQUENCE</scope>
    <source>
        <strain evidence="2">KCTC 32182</strain>
    </source>
</reference>
<evidence type="ECO:0000313" key="3">
    <source>
        <dbReference type="Proteomes" id="UP000645257"/>
    </source>
</evidence>
<dbReference type="EMBL" id="BMYX01000004">
    <property type="protein sequence ID" value="GGY09403.1"/>
    <property type="molecule type" value="Genomic_DNA"/>
</dbReference>
<feature type="compositionally biased region" description="Basic and acidic residues" evidence="1">
    <location>
        <begin position="31"/>
        <end position="44"/>
    </location>
</feature>
<dbReference type="Proteomes" id="UP000645257">
    <property type="component" value="Unassembled WGS sequence"/>
</dbReference>
<gene>
    <name evidence="2" type="ORF">GCM10011289_10230</name>
</gene>
<evidence type="ECO:0000256" key="1">
    <source>
        <dbReference type="SAM" id="MobiDB-lite"/>
    </source>
</evidence>
<organism evidence="2 3">
    <name type="scientific">Paludibacterium paludis</name>
    <dbReference type="NCBI Taxonomy" id="1225769"/>
    <lineage>
        <taxon>Bacteria</taxon>
        <taxon>Pseudomonadati</taxon>
        <taxon>Pseudomonadota</taxon>
        <taxon>Betaproteobacteria</taxon>
        <taxon>Neisseriales</taxon>
        <taxon>Chromobacteriaceae</taxon>
        <taxon>Paludibacterium</taxon>
    </lineage>
</organism>